<keyword evidence="3" id="KW-1185">Reference proteome</keyword>
<accession>A0A9E9LNQ0</accession>
<dbReference type="AlphaFoldDB" id="A0A9E9LNQ0"/>
<dbReference type="RefSeq" id="WP_269263878.1">
    <property type="nucleotide sequence ID" value="NZ_CP098248.1"/>
</dbReference>
<dbReference type="Proteomes" id="UP001164819">
    <property type="component" value="Chromosome"/>
</dbReference>
<reference evidence="1" key="2">
    <citation type="journal article" date="2022" name="Front. Microbiol.">
        <title>New perspectives on an old grouping: The genomic and phenotypic variability of Oxalobacter formigenes and the implications for calcium oxalate stone prevention.</title>
        <authorList>
            <person name="Chmiel J.A."/>
            <person name="Carr C."/>
            <person name="Stuivenberg G.A."/>
            <person name="Venema R."/>
            <person name="Chanyi R.M."/>
            <person name="Al K.F."/>
            <person name="Giguere D."/>
            <person name="Say H."/>
            <person name="Akouris P.P."/>
            <person name="Dominguez Romero S.A."/>
            <person name="Kwong A."/>
            <person name="Tai V."/>
            <person name="Koval S.F."/>
            <person name="Razvi H."/>
            <person name="Bjazevic J."/>
            <person name="Burton J.P."/>
        </authorList>
    </citation>
    <scope>NUCLEOTIDE SEQUENCE</scope>
    <source>
        <strain evidence="1">OxK</strain>
    </source>
</reference>
<dbReference type="EMBL" id="CP098251">
    <property type="protein sequence ID" value="WAV90646.1"/>
    <property type="molecule type" value="Genomic_DNA"/>
</dbReference>
<evidence type="ECO:0000313" key="3">
    <source>
        <dbReference type="Proteomes" id="UP001164794"/>
    </source>
</evidence>
<evidence type="ECO:0000313" key="1">
    <source>
        <dbReference type="EMBL" id="WAV90646.1"/>
    </source>
</evidence>
<evidence type="ECO:0000313" key="2">
    <source>
        <dbReference type="EMBL" id="WAV96401.1"/>
    </source>
</evidence>
<dbReference type="EMBL" id="CP098248">
    <property type="protein sequence ID" value="WAV96401.1"/>
    <property type="molecule type" value="Genomic_DNA"/>
</dbReference>
<reference evidence="2" key="1">
    <citation type="journal article" date="2022" name="Front. Microbiol.">
        <title>New perspectives on an old grouping: The genomic and phenotypic variability of Oxalobacter formigenes and the implications for calcium oxalate stone prevention.</title>
        <authorList>
            <person name="Chmiel J.A."/>
            <person name="Carr C."/>
            <person name="Stuivenberg G.A."/>
            <person name="Venema R."/>
            <person name="Chanyi R.M."/>
            <person name="Al K.F."/>
            <person name="Giguere D."/>
            <person name="Say H."/>
            <person name="Akouris P.P."/>
            <person name="Dominguez Romero S.A."/>
            <person name="Kwong A."/>
            <person name="Tai V."/>
            <person name="Koval S.F."/>
            <person name="Razvi H."/>
            <person name="Bjazevic J."/>
            <person name="Burton J.P."/>
        </authorList>
    </citation>
    <scope>NUCLEOTIDE SEQUENCE</scope>
    <source>
        <strain evidence="2">HOxNP-1</strain>
    </source>
</reference>
<protein>
    <submittedName>
        <fullName evidence="1">Uncharacterized protein</fullName>
    </submittedName>
</protein>
<name>A0A9E9LNQ0_9BURK</name>
<organism evidence="1">
    <name type="scientific">Oxalobacter aliiformigenes</name>
    <dbReference type="NCBI Taxonomy" id="2946593"/>
    <lineage>
        <taxon>Bacteria</taxon>
        <taxon>Pseudomonadati</taxon>
        <taxon>Pseudomonadota</taxon>
        <taxon>Betaproteobacteria</taxon>
        <taxon>Burkholderiales</taxon>
        <taxon>Oxalobacteraceae</taxon>
        <taxon>Oxalobacter</taxon>
    </lineage>
</organism>
<sequence>MKDPRIWSVIQAAALVLSGRSAVADAIGTEASKMLALEIPEQTGTFSKSMFPVTSFIGEALKHGTSSTRPFLDVLAHALPYLPWKYNYPPATTCRISALKWHGVKLSVHKPRLSAKAFAWDLL</sequence>
<gene>
    <name evidence="2" type="ORF">NB645_05995</name>
    <name evidence="1" type="ORF">NB646_07215</name>
</gene>
<proteinExistence type="predicted"/>
<dbReference type="Proteomes" id="UP001164794">
    <property type="component" value="Chromosome"/>
</dbReference>